<dbReference type="RefSeq" id="XP_016590404.1">
    <property type="nucleotide sequence ID" value="XM_016737054.1"/>
</dbReference>
<evidence type="ECO:0000313" key="4">
    <source>
        <dbReference type="Proteomes" id="UP000033710"/>
    </source>
</evidence>
<dbReference type="SUPFAM" id="SSF53335">
    <property type="entry name" value="S-adenosyl-L-methionine-dependent methyltransferases"/>
    <property type="match status" value="1"/>
</dbReference>
<dbReference type="InterPro" id="IPR029063">
    <property type="entry name" value="SAM-dependent_MTases_sf"/>
</dbReference>
<dbReference type="EMBL" id="AXCR01000004">
    <property type="protein sequence ID" value="KJR87728.1"/>
    <property type="molecule type" value="Genomic_DNA"/>
</dbReference>
<dbReference type="OrthoDB" id="2013972at2759"/>
<dbReference type="KEGG" id="ssck:SPSK_10772"/>
<organism evidence="3 4">
    <name type="scientific">Sporothrix schenckii 1099-18</name>
    <dbReference type="NCBI Taxonomy" id="1397361"/>
    <lineage>
        <taxon>Eukaryota</taxon>
        <taxon>Fungi</taxon>
        <taxon>Dikarya</taxon>
        <taxon>Ascomycota</taxon>
        <taxon>Pezizomycotina</taxon>
        <taxon>Sordariomycetes</taxon>
        <taxon>Sordariomycetidae</taxon>
        <taxon>Ophiostomatales</taxon>
        <taxon>Ophiostomataceae</taxon>
        <taxon>Sporothrix</taxon>
    </lineage>
</organism>
<dbReference type="PANTHER" id="PTHR43591:SF10">
    <property type="entry name" value="ABC TRANSMEMBRANE TYPE-1 DOMAIN-CONTAINING PROTEIN-RELATED"/>
    <property type="match status" value="1"/>
</dbReference>
<dbReference type="VEuPathDB" id="FungiDB:SPSK_10772"/>
<comment type="similarity">
    <text evidence="1">Belongs to the methyltransferase superfamily. LaeA methyltransferase family.</text>
</comment>
<sequence>MADTTKPTEEAGSPAAAEATAPPPVAAAAEASSPPAGAAKSPKSPNSPPGTASPRSGTGIAADNEVIDAEEVDNDDESALADSIATYTTSLTSSIFNYPVEYGRRYHAYQDGRYTRPNDELEMDRLLLLHTIVTTAQGGLYQAPIDVDRPQRILDIGTGNGVWAIEMGDLLPNSIVIGNDLSANMPAFVPPNVKFEVDDVENEWIYDQPFSYIFCRYMAASINDWPQLIRRTYDNIEPGGWAEFQDFDLTYYSEDGSLGPENPLLVWITRACNAAEAIGRDTRPGSKLKGWFEETGFTNIVHRRYKLPIGTWPRDPVLKQIGLYNYMQINQGLEGLSMRLFTNVLKWTSEEVVVMLANVRKQLHDPTIHAILDYHVVYGQKPE</sequence>
<dbReference type="Gene3D" id="3.40.50.150">
    <property type="entry name" value="Vaccinia Virus protein VP39"/>
    <property type="match status" value="1"/>
</dbReference>
<evidence type="ECO:0000256" key="1">
    <source>
        <dbReference type="ARBA" id="ARBA00038158"/>
    </source>
</evidence>
<name>A0A0F2MDG6_SPOSC</name>
<dbReference type="PANTHER" id="PTHR43591">
    <property type="entry name" value="METHYLTRANSFERASE"/>
    <property type="match status" value="1"/>
</dbReference>
<reference evidence="3 4" key="1">
    <citation type="journal article" date="2014" name="BMC Genomics">
        <title>Comparative genomics of the major fungal agents of human and animal Sporotrichosis: Sporothrix schenckii and Sporothrix brasiliensis.</title>
        <authorList>
            <person name="Teixeira M.M."/>
            <person name="de Almeida L.G."/>
            <person name="Kubitschek-Barreira P."/>
            <person name="Alves F.L."/>
            <person name="Kioshima E.S."/>
            <person name="Abadio A.K."/>
            <person name="Fernandes L."/>
            <person name="Derengowski L.S."/>
            <person name="Ferreira K.S."/>
            <person name="Souza R.C."/>
            <person name="Ruiz J.C."/>
            <person name="de Andrade N.C."/>
            <person name="Paes H.C."/>
            <person name="Nicola A.M."/>
            <person name="Albuquerque P."/>
            <person name="Gerber A.L."/>
            <person name="Martins V.P."/>
            <person name="Peconick L.D."/>
            <person name="Neto A.V."/>
            <person name="Chaucanez C.B."/>
            <person name="Silva P.A."/>
            <person name="Cunha O.L."/>
            <person name="de Oliveira F.F."/>
            <person name="dos Santos T.C."/>
            <person name="Barros A.L."/>
            <person name="Soares M.A."/>
            <person name="de Oliveira L.M."/>
            <person name="Marini M.M."/>
            <person name="Villalobos-Duno H."/>
            <person name="Cunha M.M."/>
            <person name="de Hoog S."/>
            <person name="da Silveira J.F."/>
            <person name="Henrissat B."/>
            <person name="Nino-Vega G.A."/>
            <person name="Cisalpino P.S."/>
            <person name="Mora-Montes H.M."/>
            <person name="Almeida S.R."/>
            <person name="Stajich J.E."/>
            <person name="Lopes-Bezerra L.M."/>
            <person name="Vasconcelos A.T."/>
            <person name="Felipe M.S."/>
        </authorList>
    </citation>
    <scope>NUCLEOTIDE SEQUENCE [LARGE SCALE GENOMIC DNA]</scope>
    <source>
        <strain evidence="3 4">1099-18</strain>
    </source>
</reference>
<proteinExistence type="inferred from homology"/>
<dbReference type="AlphaFoldDB" id="A0A0F2MDG6"/>
<dbReference type="CDD" id="cd02440">
    <property type="entry name" value="AdoMet_MTases"/>
    <property type="match status" value="1"/>
</dbReference>
<dbReference type="Proteomes" id="UP000033710">
    <property type="component" value="Unassembled WGS sequence"/>
</dbReference>
<comment type="caution">
    <text evidence="3">The sequence shown here is derived from an EMBL/GenBank/DDBJ whole genome shotgun (WGS) entry which is preliminary data.</text>
</comment>
<protein>
    <submittedName>
        <fullName evidence="3">Tam domain protein</fullName>
    </submittedName>
</protein>
<dbReference type="Pfam" id="PF13489">
    <property type="entry name" value="Methyltransf_23"/>
    <property type="match status" value="1"/>
</dbReference>
<feature type="region of interest" description="Disordered" evidence="2">
    <location>
        <begin position="1"/>
        <end position="59"/>
    </location>
</feature>
<reference evidence="3 4" key="2">
    <citation type="journal article" date="2015" name="Eukaryot. Cell">
        <title>Asexual propagation of a virulent clone complex in a human and feline outbreak of sporotrichosis.</title>
        <authorList>
            <person name="Teixeira Mde M."/>
            <person name="Rodrigues A.M."/>
            <person name="Tsui C.K."/>
            <person name="de Almeida L.G."/>
            <person name="Van Diepeningen A.D."/>
            <person name="van den Ende B.G."/>
            <person name="Fernandes G.F."/>
            <person name="Kano R."/>
            <person name="Hamelin R.C."/>
            <person name="Lopes-Bezerra L.M."/>
            <person name="Vasconcelos A.T."/>
            <person name="de Hoog S."/>
            <person name="de Camargo Z.P."/>
            <person name="Felipe M.S."/>
        </authorList>
    </citation>
    <scope>NUCLEOTIDE SEQUENCE [LARGE SCALE GENOMIC DNA]</scope>
    <source>
        <strain evidence="3 4">1099-18</strain>
    </source>
</reference>
<dbReference type="GO" id="GO:0008168">
    <property type="term" value="F:methyltransferase activity"/>
    <property type="evidence" value="ECO:0007669"/>
    <property type="project" value="TreeGrafter"/>
</dbReference>
<accession>A0A0F2MDG6</accession>
<evidence type="ECO:0000256" key="2">
    <source>
        <dbReference type="SAM" id="MobiDB-lite"/>
    </source>
</evidence>
<gene>
    <name evidence="3" type="ORF">SPSK_10772</name>
</gene>
<evidence type="ECO:0000313" key="3">
    <source>
        <dbReference type="EMBL" id="KJR87728.1"/>
    </source>
</evidence>
<dbReference type="GeneID" id="27672331"/>
<feature type="compositionally biased region" description="Low complexity" evidence="2">
    <location>
        <begin position="10"/>
        <end position="44"/>
    </location>
</feature>